<dbReference type="Proteomes" id="UP001148662">
    <property type="component" value="Unassembled WGS sequence"/>
</dbReference>
<proteinExistence type="predicted"/>
<evidence type="ECO:0000313" key="1">
    <source>
        <dbReference type="EMBL" id="KAJ3535468.1"/>
    </source>
</evidence>
<comment type="caution">
    <text evidence="1">The sequence shown here is derived from an EMBL/GenBank/DDBJ whole genome shotgun (WGS) entry which is preliminary data.</text>
</comment>
<protein>
    <submittedName>
        <fullName evidence="1">Uncharacterized protein</fullName>
    </submittedName>
</protein>
<sequence length="640" mass="73025">MATNSGSFTASSSHEPSSFTATSLPNEFYVTVDLYLSKITMAARKYQIPRRKTEKRDIMRSSVSSGDLHQRKIKEKASWLGLSRGSSNAEQWRSATCKLVEEDEGCLLNVYIDDTALYQSIYVHKLYHTDIRRVHHSLFDRKDCLGIFCTAEQTWNATAFSEPLYLHFADTEILNTWIVLLRSYAMPEVYGRWLSVHDGGLYQTEAKSEGDSMELDIYCEFWVNGIFTGKTTTKKGLGSPDWHEKFAFNDLPPFEHLEIMVYRERRVSKPMLVGTTQIPLMNFRRGEYVEGWFPVLGGPHTAGIMMGEVRLKLKVDEEIILPYAMYDDMLKVLLSKNMLDWVSELDAKLEIKNISDHLIAIAKAKNILMKDIMALADREVDGTPQSHGTLFRGNTVFTKTMEIFMVTQGAAFLEASVGTVIRRLCTEKVAIEIDPARNHKKNIDKNADLLVFWCQEFWKSIYEARKHCPDDMRKLFSHIRQLIESRYEKGEGRNADLPWQGVSSFLFLRFFVPAILHPHLFGIWPGLTEDPVQRTLTLIAKVMQSLANLNTSLQKEQYMRPVQEFLTNSSKAMIEYIGSVSSADPTVVEALPSQVLDRHEKGSNTTAPLHGRLTQTSGGRYFYRGSPHTSTTSDKNRRSD</sequence>
<dbReference type="EMBL" id="JANHOG010001536">
    <property type="protein sequence ID" value="KAJ3535468.1"/>
    <property type="molecule type" value="Genomic_DNA"/>
</dbReference>
<organism evidence="1 2">
    <name type="scientific">Phlebia brevispora</name>
    <dbReference type="NCBI Taxonomy" id="194682"/>
    <lineage>
        <taxon>Eukaryota</taxon>
        <taxon>Fungi</taxon>
        <taxon>Dikarya</taxon>
        <taxon>Basidiomycota</taxon>
        <taxon>Agaricomycotina</taxon>
        <taxon>Agaricomycetes</taxon>
        <taxon>Polyporales</taxon>
        <taxon>Meruliaceae</taxon>
        <taxon>Phlebia</taxon>
    </lineage>
</organism>
<name>A0ACC1SAP5_9APHY</name>
<evidence type="ECO:0000313" key="2">
    <source>
        <dbReference type="Proteomes" id="UP001148662"/>
    </source>
</evidence>
<gene>
    <name evidence="1" type="ORF">NM688_g6971</name>
</gene>
<keyword evidence="2" id="KW-1185">Reference proteome</keyword>
<accession>A0ACC1SAP5</accession>
<reference evidence="1" key="1">
    <citation type="submission" date="2022-07" db="EMBL/GenBank/DDBJ databases">
        <title>Genome Sequence of Phlebia brevispora.</title>
        <authorList>
            <person name="Buettner E."/>
        </authorList>
    </citation>
    <scope>NUCLEOTIDE SEQUENCE</scope>
    <source>
        <strain evidence="1">MPL23</strain>
    </source>
</reference>